<name>A0A364Y6E9_9BACT</name>
<proteinExistence type="predicted"/>
<evidence type="ECO:0000256" key="1">
    <source>
        <dbReference type="SAM" id="SignalP"/>
    </source>
</evidence>
<dbReference type="Proteomes" id="UP000251889">
    <property type="component" value="Unassembled WGS sequence"/>
</dbReference>
<comment type="caution">
    <text evidence="2">The sequence shown here is derived from an EMBL/GenBank/DDBJ whole genome shotgun (WGS) entry which is preliminary data.</text>
</comment>
<gene>
    <name evidence="2" type="ORF">DQQ10_10825</name>
</gene>
<dbReference type="EMBL" id="QMFY01000004">
    <property type="protein sequence ID" value="RAW01387.1"/>
    <property type="molecule type" value="Genomic_DNA"/>
</dbReference>
<feature type="chain" id="PRO_5017025158" description="Calx-beta domain-containing protein" evidence="1">
    <location>
        <begin position="23"/>
        <end position="358"/>
    </location>
</feature>
<sequence length="358" mass="40276">MKKNLLVMGSAAILAAMPLVMASCGKDDDDPPSKAAISFEMSETTVYEDEGTIEYTIVLDKPAPEDFVLEFDITGTATNLTDVNPEQEPYDFEVVGDESEIEIAEGETEAKISIKFWSDWILEEDAETIVIKLDDVNSENNLITISGDDELTINLVNEDGTLVGLEWVDVDDDGKNEPVDMDLIFWAKNDESELTPIDAPPFSAPYKDNAFEYVFYPDILEFEDNDYAFSYTYYKGEVDSLLFGVYSVRFENGDYNESNNLMEASGIYETVNKNPWADSEEPTFVIAQNFEIESNIFTNFTPEDTIIAAAESSRVRAKSFSKETTLKFPATLMQNLPKERQKISDAARAKFRSKLKLQ</sequence>
<protein>
    <recommendedName>
        <fullName evidence="4">Calx-beta domain-containing protein</fullName>
    </recommendedName>
</protein>
<reference evidence="2 3" key="1">
    <citation type="submission" date="2018-06" db="EMBL/GenBank/DDBJ databases">
        <title>Chryseolinea flavus sp. nov., a member of the phylum Bacteroidetes isolated from soil.</title>
        <authorList>
            <person name="Li Y."/>
            <person name="Wang J."/>
        </authorList>
    </citation>
    <scope>NUCLEOTIDE SEQUENCE [LARGE SCALE GENOMIC DNA]</scope>
    <source>
        <strain evidence="2 3">SDU1-6</strain>
    </source>
</reference>
<dbReference type="AlphaFoldDB" id="A0A364Y6E9"/>
<dbReference type="Gene3D" id="2.60.40.2030">
    <property type="match status" value="1"/>
</dbReference>
<dbReference type="InterPro" id="IPR049890">
    <property type="entry name" value="VlpA-F-like_signal"/>
</dbReference>
<evidence type="ECO:0000313" key="3">
    <source>
        <dbReference type="Proteomes" id="UP000251889"/>
    </source>
</evidence>
<keyword evidence="1" id="KW-0732">Signal</keyword>
<evidence type="ECO:0000313" key="2">
    <source>
        <dbReference type="EMBL" id="RAW01387.1"/>
    </source>
</evidence>
<dbReference type="InterPro" id="IPR038081">
    <property type="entry name" value="CalX-like_sf"/>
</dbReference>
<accession>A0A364Y6E9</accession>
<dbReference type="RefSeq" id="WP_112746873.1">
    <property type="nucleotide sequence ID" value="NZ_QMFY01000004.1"/>
</dbReference>
<evidence type="ECO:0008006" key="4">
    <source>
        <dbReference type="Google" id="ProtNLM"/>
    </source>
</evidence>
<feature type="signal peptide" evidence="1">
    <location>
        <begin position="1"/>
        <end position="22"/>
    </location>
</feature>
<organism evidence="2 3">
    <name type="scientific">Pseudochryseolinea flava</name>
    <dbReference type="NCBI Taxonomy" id="2059302"/>
    <lineage>
        <taxon>Bacteria</taxon>
        <taxon>Pseudomonadati</taxon>
        <taxon>Bacteroidota</taxon>
        <taxon>Cytophagia</taxon>
        <taxon>Cytophagales</taxon>
        <taxon>Fulvivirgaceae</taxon>
        <taxon>Pseudochryseolinea</taxon>
    </lineage>
</organism>
<keyword evidence="3" id="KW-1185">Reference proteome</keyword>
<dbReference type="NCBIfam" id="NF033817">
    <property type="entry name" value="Mplas_variab_LP"/>
    <property type="match status" value="1"/>
</dbReference>
<dbReference type="PROSITE" id="PS51257">
    <property type="entry name" value="PROKAR_LIPOPROTEIN"/>
    <property type="match status" value="1"/>
</dbReference>
<dbReference type="SUPFAM" id="SSF141072">
    <property type="entry name" value="CalX-like"/>
    <property type="match status" value="1"/>
</dbReference>